<keyword evidence="3" id="KW-1185">Reference proteome</keyword>
<gene>
    <name evidence="2" type="ORF">GWI33_018120</name>
</gene>
<evidence type="ECO:0000313" key="2">
    <source>
        <dbReference type="EMBL" id="KAF7268770.1"/>
    </source>
</evidence>
<comment type="caution">
    <text evidence="2">The sequence shown here is derived from an EMBL/GenBank/DDBJ whole genome shotgun (WGS) entry which is preliminary data.</text>
</comment>
<organism evidence="2 3">
    <name type="scientific">Rhynchophorus ferrugineus</name>
    <name type="common">Red palm weevil</name>
    <name type="synonym">Curculio ferrugineus</name>
    <dbReference type="NCBI Taxonomy" id="354439"/>
    <lineage>
        <taxon>Eukaryota</taxon>
        <taxon>Metazoa</taxon>
        <taxon>Ecdysozoa</taxon>
        <taxon>Arthropoda</taxon>
        <taxon>Hexapoda</taxon>
        <taxon>Insecta</taxon>
        <taxon>Pterygota</taxon>
        <taxon>Neoptera</taxon>
        <taxon>Endopterygota</taxon>
        <taxon>Coleoptera</taxon>
        <taxon>Polyphaga</taxon>
        <taxon>Cucujiformia</taxon>
        <taxon>Curculionidae</taxon>
        <taxon>Dryophthorinae</taxon>
        <taxon>Rhynchophorus</taxon>
    </lineage>
</organism>
<evidence type="ECO:0000313" key="3">
    <source>
        <dbReference type="Proteomes" id="UP000625711"/>
    </source>
</evidence>
<feature type="region of interest" description="Disordered" evidence="1">
    <location>
        <begin position="24"/>
        <end position="49"/>
    </location>
</feature>
<dbReference type="EMBL" id="JAACXV010014301">
    <property type="protein sequence ID" value="KAF7268770.1"/>
    <property type="molecule type" value="Genomic_DNA"/>
</dbReference>
<sequence length="100" mass="11367">MSLNFSFLSYNKFLCQRKPSNPFPTLPDFLAPPETTTETTPIVTGMDGNGVAAKGASGLEERGREIFFRTTPTPWRSGLLFLRRINETPLKRDYQSRRLI</sequence>
<protein>
    <submittedName>
        <fullName evidence="2">Uncharacterized protein</fullName>
    </submittedName>
</protein>
<proteinExistence type="predicted"/>
<reference evidence="2" key="1">
    <citation type="submission" date="2020-08" db="EMBL/GenBank/DDBJ databases">
        <title>Genome sequencing and assembly of the red palm weevil Rhynchophorus ferrugineus.</title>
        <authorList>
            <person name="Dias G.B."/>
            <person name="Bergman C.M."/>
            <person name="Manee M."/>
        </authorList>
    </citation>
    <scope>NUCLEOTIDE SEQUENCE</scope>
    <source>
        <strain evidence="2">AA-2017</strain>
        <tissue evidence="2">Whole larva</tissue>
    </source>
</reference>
<feature type="compositionally biased region" description="Low complexity" evidence="1">
    <location>
        <begin position="32"/>
        <end position="41"/>
    </location>
</feature>
<name>A0A834M6Q7_RHYFE</name>
<evidence type="ECO:0000256" key="1">
    <source>
        <dbReference type="SAM" id="MobiDB-lite"/>
    </source>
</evidence>
<accession>A0A834M6Q7</accession>
<dbReference type="AlphaFoldDB" id="A0A834M6Q7"/>
<dbReference type="Proteomes" id="UP000625711">
    <property type="component" value="Unassembled WGS sequence"/>
</dbReference>